<gene>
    <name evidence="2" type="ORF">CGZ90_06440</name>
</gene>
<dbReference type="Gene3D" id="3.30.70.1430">
    <property type="entry name" value="Multidrug efflux transporter AcrB pore domain"/>
    <property type="match status" value="2"/>
</dbReference>
<feature type="transmembrane region" description="Helical" evidence="1">
    <location>
        <begin position="509"/>
        <end position="529"/>
    </location>
</feature>
<evidence type="ECO:0000313" key="2">
    <source>
        <dbReference type="EMBL" id="OYD59526.1"/>
    </source>
</evidence>
<feature type="transmembrane region" description="Helical" evidence="1">
    <location>
        <begin position="922"/>
        <end position="944"/>
    </location>
</feature>
<feature type="transmembrane region" description="Helical" evidence="1">
    <location>
        <begin position="854"/>
        <end position="874"/>
    </location>
</feature>
<evidence type="ECO:0000256" key="1">
    <source>
        <dbReference type="SAM" id="Phobius"/>
    </source>
</evidence>
<dbReference type="Proteomes" id="UP000215059">
    <property type="component" value="Unassembled WGS sequence"/>
</dbReference>
<evidence type="ECO:0000313" key="3">
    <source>
        <dbReference type="Proteomes" id="UP000215059"/>
    </source>
</evidence>
<feature type="transmembrane region" description="Helical" evidence="1">
    <location>
        <begin position="956"/>
        <end position="983"/>
    </location>
</feature>
<feature type="transmembrane region" description="Helical" evidence="1">
    <location>
        <begin position="456"/>
        <end position="483"/>
    </location>
</feature>
<feature type="transmembrane region" description="Helical" evidence="1">
    <location>
        <begin position="376"/>
        <end position="403"/>
    </location>
</feature>
<dbReference type="RefSeq" id="WP_094251487.1">
    <property type="nucleotide sequence ID" value="NZ_JBHLXL010000001.1"/>
</dbReference>
<sequence>MTWFTKWSFKNKAAMWLLVVLTLVIGTVSYMKLPLEFFPEAELKQITITTMGQGYDASAMLNSVTKPVEKAAESIEGKSEVLSTTGNGFSKVDVLFDAKTDMSKAKAGLNEALADVKLPAGMSKPYVLLLKSSMIPVSQVSVAFEDGMTKENTEAIKEKVVPALEKVKGAAGASMIGNSSTQVSVQLDQKKLAEKGIPVHAVMNLLQGKNYTAAVSEETLDGKASNIKVVGQIDGISELEKLSVVPNVQLKDIASVKTDNGSAGITRINGEEAILVRVMKEGGYNSVTIGKDIEKTVSDLNKEVDGLKAEVVWSNSDQVVTSLNSMLKEVGLGALFATLVILLFLRNLRTTFITIVSIPLSLGLTVFLLWQSGITLNVMTLGGVAVAVGRLVDDSIVVIESIFRKAQKGIKLNREMVTNATKEVSGAITSSTLTTVAVFLPLGIVSGSLQDFLLPFALTVTYALLSSLLVAITVVPVMSAALLKNEKLPEQKEPVRYVKLLAWSLNHKWVALTVAIVLFVGSIGLFSAMPQGAMNASDASLVDVNMKYPAGTPISEVQEKALQLESFLVKQKEAKTVLTMQGNSEDGAKYGQVGSETEVTYSVIMEKGSDVQHFIDEVKKEKSRYSDADFSVTAISMTGGGSSDVTVDLAGANIEDLNIAANKVLDKVKDIDGVEKVSSNQEETKPSYEIKVNPSSATAQEVAGQLQMLLNPMPIGTVNLDGKEANVVMETDFKPSSQRDLENIMVSAGGKVIPMSQVATFVKTEEASMLFQRDGEQYVRVTLQIDPDKLSAIKKDIEKVKTQLELPDGVEMNVGGATETQEKENADMMTTMLASIGLVYLIMVLTFKTLRAPLAILFSLPLAAVGAVLGLLITKTTVETTAMIGGLMLIGIVVTNAIVLIERVKQNEKSMTIRESLLEAGAARMRPILMTAIATVCAMLPLVFKSADMGSIVSKGLAIVVIGGLTVSTLLTLVIIPVVYELLHFRKSKRQRKVAEQNRGIVA</sequence>
<dbReference type="Gene3D" id="1.20.1640.10">
    <property type="entry name" value="Multidrug efflux transporter AcrB transmembrane domain"/>
    <property type="match status" value="2"/>
</dbReference>
<dbReference type="PRINTS" id="PR00702">
    <property type="entry name" value="ACRIFLAVINRP"/>
</dbReference>
<dbReference type="PANTHER" id="PTHR32063:SF0">
    <property type="entry name" value="SWARMING MOTILITY PROTEIN SWRC"/>
    <property type="match status" value="1"/>
</dbReference>
<dbReference type="OrthoDB" id="9757876at2"/>
<dbReference type="Gene3D" id="3.30.2090.10">
    <property type="entry name" value="Multidrug efflux transporter AcrB TolC docking domain, DN and DC subdomains"/>
    <property type="match status" value="2"/>
</dbReference>
<organism evidence="2 3">
    <name type="scientific">Fictibacillus aquaticus</name>
    <dbReference type="NCBI Taxonomy" id="2021314"/>
    <lineage>
        <taxon>Bacteria</taxon>
        <taxon>Bacillati</taxon>
        <taxon>Bacillota</taxon>
        <taxon>Bacilli</taxon>
        <taxon>Bacillales</taxon>
        <taxon>Fictibacillaceae</taxon>
        <taxon>Fictibacillus</taxon>
    </lineage>
</organism>
<keyword evidence="1" id="KW-0812">Transmembrane</keyword>
<feature type="transmembrane region" description="Helical" evidence="1">
    <location>
        <begin position="424"/>
        <end position="444"/>
    </location>
</feature>
<dbReference type="Pfam" id="PF00873">
    <property type="entry name" value="ACR_tran"/>
    <property type="match status" value="1"/>
</dbReference>
<keyword evidence="1" id="KW-0472">Membrane</keyword>
<accession>A0A235FDU0</accession>
<feature type="transmembrane region" description="Helical" evidence="1">
    <location>
        <begin position="828"/>
        <end position="847"/>
    </location>
</feature>
<dbReference type="PANTHER" id="PTHR32063">
    <property type="match status" value="1"/>
</dbReference>
<dbReference type="Gene3D" id="3.30.70.1440">
    <property type="entry name" value="Multidrug efflux transporter AcrB pore domain"/>
    <property type="match status" value="1"/>
</dbReference>
<keyword evidence="3" id="KW-1185">Reference proteome</keyword>
<dbReference type="GO" id="GO:0042910">
    <property type="term" value="F:xenobiotic transmembrane transporter activity"/>
    <property type="evidence" value="ECO:0007669"/>
    <property type="project" value="TreeGrafter"/>
</dbReference>
<dbReference type="SUPFAM" id="SSF82866">
    <property type="entry name" value="Multidrug efflux transporter AcrB transmembrane domain"/>
    <property type="match status" value="2"/>
</dbReference>
<proteinExistence type="predicted"/>
<reference evidence="2 3" key="1">
    <citation type="submission" date="2017-07" db="EMBL/GenBank/DDBJ databases">
        <title>Fictibacillus sp. nov. GDSW-R2A3 Genome sequencing and assembly.</title>
        <authorList>
            <person name="Mayilraj S."/>
        </authorList>
    </citation>
    <scope>NUCLEOTIDE SEQUENCE [LARGE SCALE GENOMIC DNA]</scope>
    <source>
        <strain evidence="2 3">GDSW-R2A3</strain>
    </source>
</reference>
<feature type="transmembrane region" description="Helical" evidence="1">
    <location>
        <begin position="352"/>
        <end position="370"/>
    </location>
</feature>
<dbReference type="InterPro" id="IPR001036">
    <property type="entry name" value="Acrflvin-R"/>
</dbReference>
<keyword evidence="1" id="KW-1133">Transmembrane helix</keyword>
<dbReference type="GO" id="GO:0005886">
    <property type="term" value="C:plasma membrane"/>
    <property type="evidence" value="ECO:0007669"/>
    <property type="project" value="TreeGrafter"/>
</dbReference>
<dbReference type="InterPro" id="IPR027463">
    <property type="entry name" value="AcrB_DN_DC_subdom"/>
</dbReference>
<dbReference type="EMBL" id="NOII01000001">
    <property type="protein sequence ID" value="OYD59526.1"/>
    <property type="molecule type" value="Genomic_DNA"/>
</dbReference>
<dbReference type="SUPFAM" id="SSF82714">
    <property type="entry name" value="Multidrug efflux transporter AcrB TolC docking domain, DN and DC subdomains"/>
    <property type="match status" value="2"/>
</dbReference>
<dbReference type="AlphaFoldDB" id="A0A235FDU0"/>
<comment type="caution">
    <text evidence="2">The sequence shown here is derived from an EMBL/GenBank/DDBJ whole genome shotgun (WGS) entry which is preliminary data.</text>
</comment>
<name>A0A235FDU0_9BACL</name>
<protein>
    <submittedName>
        <fullName evidence="2">Multidrug transporter AcrB</fullName>
    </submittedName>
</protein>
<feature type="transmembrane region" description="Helical" evidence="1">
    <location>
        <begin position="326"/>
        <end position="345"/>
    </location>
</feature>
<dbReference type="SUPFAM" id="SSF82693">
    <property type="entry name" value="Multidrug efflux transporter AcrB pore domain, PN1, PN2, PC1 and PC2 subdomains"/>
    <property type="match status" value="2"/>
</dbReference>
<dbReference type="Gene3D" id="3.30.70.1320">
    <property type="entry name" value="Multidrug efflux transporter AcrB pore domain like"/>
    <property type="match status" value="1"/>
</dbReference>
<feature type="transmembrane region" description="Helical" evidence="1">
    <location>
        <begin position="880"/>
        <end position="901"/>
    </location>
</feature>